<dbReference type="NCBIfam" id="NF047399">
    <property type="entry name" value="BrnA_antitoxin_add"/>
    <property type="match status" value="1"/>
</dbReference>
<name>A0ABR9USX8_9CHRO</name>
<gene>
    <name evidence="1" type="ORF">IQ230_13760</name>
</gene>
<dbReference type="InterPro" id="IPR010985">
    <property type="entry name" value="Ribbon_hlx_hlx"/>
</dbReference>
<keyword evidence="2" id="KW-1185">Reference proteome</keyword>
<evidence type="ECO:0000313" key="1">
    <source>
        <dbReference type="EMBL" id="MBE9191392.1"/>
    </source>
</evidence>
<dbReference type="RefSeq" id="WP_193932537.1">
    <property type="nucleotide sequence ID" value="NZ_CAWPMZ010000062.1"/>
</dbReference>
<dbReference type="EMBL" id="JADEWN010000032">
    <property type="protein sequence ID" value="MBE9191392.1"/>
    <property type="molecule type" value="Genomic_DNA"/>
</dbReference>
<dbReference type="InterPro" id="IPR022148">
    <property type="entry name" value="CopG_antitoxin"/>
</dbReference>
<dbReference type="Pfam" id="PF12441">
    <property type="entry name" value="CopG_antitoxin"/>
    <property type="match status" value="1"/>
</dbReference>
<dbReference type="Proteomes" id="UP000651156">
    <property type="component" value="Unassembled WGS sequence"/>
</dbReference>
<sequence>MKASEFDEKFDSGEDVTEFLELSKALRPAYSLKRVNVDFPAWMIDALDQEAQRLGVTRQSLIKMWLAERLEFNHAAKHKSDRISN</sequence>
<accession>A0ABR9USX8</accession>
<proteinExistence type="predicted"/>
<organism evidence="1 2">
    <name type="scientific">Gloeocapsopsis crepidinum LEGE 06123</name>
    <dbReference type="NCBI Taxonomy" id="588587"/>
    <lineage>
        <taxon>Bacteria</taxon>
        <taxon>Bacillati</taxon>
        <taxon>Cyanobacteriota</taxon>
        <taxon>Cyanophyceae</taxon>
        <taxon>Oscillatoriophycideae</taxon>
        <taxon>Chroococcales</taxon>
        <taxon>Chroococcaceae</taxon>
        <taxon>Gloeocapsopsis</taxon>
    </lineage>
</organism>
<evidence type="ECO:0000313" key="2">
    <source>
        <dbReference type="Proteomes" id="UP000651156"/>
    </source>
</evidence>
<reference evidence="1 2" key="1">
    <citation type="submission" date="2020-10" db="EMBL/GenBank/DDBJ databases">
        <authorList>
            <person name="Castelo-Branco R."/>
            <person name="Eusebio N."/>
            <person name="Adriana R."/>
            <person name="Vieira A."/>
            <person name="Brugerolle De Fraissinette N."/>
            <person name="Rezende De Castro R."/>
            <person name="Schneider M.P."/>
            <person name="Vasconcelos V."/>
            <person name="Leao P.N."/>
        </authorList>
    </citation>
    <scope>NUCLEOTIDE SEQUENCE [LARGE SCALE GENOMIC DNA]</scope>
    <source>
        <strain evidence="1 2">LEGE 06123</strain>
    </source>
</reference>
<comment type="caution">
    <text evidence="1">The sequence shown here is derived from an EMBL/GenBank/DDBJ whole genome shotgun (WGS) entry which is preliminary data.</text>
</comment>
<dbReference type="SUPFAM" id="SSF47598">
    <property type="entry name" value="Ribbon-helix-helix"/>
    <property type="match status" value="1"/>
</dbReference>
<protein>
    <submittedName>
        <fullName evidence="1">CopG family transcriptional regulator</fullName>
    </submittedName>
</protein>